<dbReference type="PROSITE" id="PS00455">
    <property type="entry name" value="AMP_BINDING"/>
    <property type="match status" value="1"/>
</dbReference>
<feature type="domain" description="Acetyl-coenzyme A synthetase N-terminal" evidence="7">
    <location>
        <begin position="43"/>
        <end position="97"/>
    </location>
</feature>
<keyword evidence="3" id="KW-0547">Nucleotide-binding</keyword>
<dbReference type="Gene3D" id="3.40.50.12780">
    <property type="entry name" value="N-terminal domain of ligase-like"/>
    <property type="match status" value="1"/>
</dbReference>
<dbReference type="Pfam" id="PF13193">
    <property type="entry name" value="AMP-binding_C"/>
    <property type="match status" value="1"/>
</dbReference>
<evidence type="ECO:0000256" key="2">
    <source>
        <dbReference type="ARBA" id="ARBA00022598"/>
    </source>
</evidence>
<dbReference type="InterPro" id="IPR032387">
    <property type="entry name" value="ACAS_N"/>
</dbReference>
<reference evidence="8 9" key="1">
    <citation type="submission" date="2019-10" db="EMBL/GenBank/DDBJ databases">
        <title>Dictyobacter vulcani sp. nov., within the class Ktedonobacteria, isolated from soil of volcanic Mt. Zao.</title>
        <authorList>
            <person name="Zheng Y."/>
            <person name="Wang C.M."/>
            <person name="Sakai Y."/>
            <person name="Abe K."/>
            <person name="Yokota A."/>
            <person name="Yabe S."/>
        </authorList>
    </citation>
    <scope>NUCLEOTIDE SEQUENCE [LARGE SCALE GENOMIC DNA]</scope>
    <source>
        <strain evidence="8 9">W12</strain>
    </source>
</reference>
<dbReference type="Pfam" id="PF00501">
    <property type="entry name" value="AMP-binding"/>
    <property type="match status" value="1"/>
</dbReference>
<proteinExistence type="inferred from homology"/>
<keyword evidence="4" id="KW-0067">ATP-binding</keyword>
<protein>
    <submittedName>
        <fullName evidence="8">Acetoacetyl-CoA synthetase</fullName>
    </submittedName>
</protein>
<dbReference type="GO" id="GO:0030729">
    <property type="term" value="F:acetoacetate-CoA ligase activity"/>
    <property type="evidence" value="ECO:0007669"/>
    <property type="project" value="InterPro"/>
</dbReference>
<evidence type="ECO:0000259" key="7">
    <source>
        <dbReference type="Pfam" id="PF16177"/>
    </source>
</evidence>
<evidence type="ECO:0000259" key="6">
    <source>
        <dbReference type="Pfam" id="PF13193"/>
    </source>
</evidence>
<accession>A0A5J4KNK1</accession>
<comment type="caution">
    <text evidence="8">The sequence shown here is derived from an EMBL/GenBank/DDBJ whole genome shotgun (WGS) entry which is preliminary data.</text>
</comment>
<dbReference type="AlphaFoldDB" id="A0A5J4KNK1"/>
<evidence type="ECO:0000313" key="8">
    <source>
        <dbReference type="EMBL" id="GER91288.1"/>
    </source>
</evidence>
<dbReference type="InterPro" id="IPR025110">
    <property type="entry name" value="AMP-bd_C"/>
</dbReference>
<dbReference type="InterPro" id="IPR020845">
    <property type="entry name" value="AMP-binding_CS"/>
</dbReference>
<dbReference type="InterPro" id="IPR005914">
    <property type="entry name" value="Acac_CoA_synth"/>
</dbReference>
<dbReference type="Pfam" id="PF16177">
    <property type="entry name" value="ACAS_N"/>
    <property type="match status" value="1"/>
</dbReference>
<evidence type="ECO:0000259" key="5">
    <source>
        <dbReference type="Pfam" id="PF00501"/>
    </source>
</evidence>
<dbReference type="InterPro" id="IPR000873">
    <property type="entry name" value="AMP-dep_synth/lig_dom"/>
</dbReference>
<name>A0A5J4KNK1_9CHLR</name>
<sequence length="667" mass="74376">MEYMSEEPNLLWKPADEIKQQANLSSYMHWLQQEKDVHMETQAELWDWSVNHLEDFWASIWQYMQIQASEPYTQVLASRQMPGAEWFVGARLNYVEQVFRHATPDRPALLFRSETGPLQEVSWQELQHKVGAVANGLKALGVGVGDRVVAYVRNNIEAVIAFLACASIGAIWSSCAPDFGTKSVADRFQQIEPCVLFATDGYRYNGKLQDRRSTVAELRQALPTLRKTILIPSIYEAPDLTNDADMLLWNELLASDTTLTCTQVAFNHPLWVLYSSGTTGLPKAIVHSQGGILLEHVKFLHLHMDLKPEDRFFWYTTTGWMMWNLLVGGLLVGSTILLYDGCPNYPDIGGLWNLVQEAGITVFGTSAGYLTACMKAEITPGQTYQLTQLRALGSTGSPLPPEGFRWVYQAVKQDLWLASISGGTDVCSAFLGGSILLPVYAGEIQTRVLGAKLEAFDELGRPVINTVGELVLTEPLPSMPLYFWNDPQGKRHRESYFASYPGIWRHGDWIELTSRGSAIISGRSDSTINRKGIRMGSSEIYRAVEDLPEVVDSLVIGVELPDGAYYMPLFVVLKDAQPLTEDVSKKIKTKLRSTISPHYVPDAVVAVHEIPRTLSGKKLEVPVKKLFMGLPLEKVVSLDTLSNPHAFDDFIRIAAQFRTTNGSAVSN</sequence>
<evidence type="ECO:0000256" key="4">
    <source>
        <dbReference type="ARBA" id="ARBA00022840"/>
    </source>
</evidence>
<dbReference type="PANTHER" id="PTHR42921:SF1">
    <property type="entry name" value="ACETOACETYL-COA SYNTHETASE"/>
    <property type="match status" value="1"/>
</dbReference>
<dbReference type="SUPFAM" id="SSF56801">
    <property type="entry name" value="Acetyl-CoA synthetase-like"/>
    <property type="match status" value="1"/>
</dbReference>
<organism evidence="8 9">
    <name type="scientific">Dictyobacter vulcani</name>
    <dbReference type="NCBI Taxonomy" id="2607529"/>
    <lineage>
        <taxon>Bacteria</taxon>
        <taxon>Bacillati</taxon>
        <taxon>Chloroflexota</taxon>
        <taxon>Ktedonobacteria</taxon>
        <taxon>Ktedonobacterales</taxon>
        <taxon>Dictyobacteraceae</taxon>
        <taxon>Dictyobacter</taxon>
    </lineage>
</organism>
<gene>
    <name evidence="8" type="ORF">KDW_54500</name>
</gene>
<keyword evidence="9" id="KW-1185">Reference proteome</keyword>
<dbReference type="InterPro" id="IPR042099">
    <property type="entry name" value="ANL_N_sf"/>
</dbReference>
<comment type="similarity">
    <text evidence="1">Belongs to the ATP-dependent AMP-binding enzyme family.</text>
</comment>
<evidence type="ECO:0000256" key="1">
    <source>
        <dbReference type="ARBA" id="ARBA00006432"/>
    </source>
</evidence>
<dbReference type="NCBIfam" id="TIGR01217">
    <property type="entry name" value="ac_ac_CoA_syn"/>
    <property type="match status" value="1"/>
</dbReference>
<dbReference type="CDD" id="cd05943">
    <property type="entry name" value="AACS"/>
    <property type="match status" value="1"/>
</dbReference>
<dbReference type="GO" id="GO:0006629">
    <property type="term" value="P:lipid metabolic process"/>
    <property type="evidence" value="ECO:0007669"/>
    <property type="project" value="InterPro"/>
</dbReference>
<feature type="domain" description="AMP-binding enzyme C-terminal" evidence="6">
    <location>
        <begin position="543"/>
        <end position="617"/>
    </location>
</feature>
<dbReference type="Gene3D" id="3.30.300.30">
    <property type="match status" value="1"/>
</dbReference>
<evidence type="ECO:0000256" key="3">
    <source>
        <dbReference type="ARBA" id="ARBA00022741"/>
    </source>
</evidence>
<dbReference type="Proteomes" id="UP000326912">
    <property type="component" value="Unassembled WGS sequence"/>
</dbReference>
<dbReference type="GO" id="GO:0005524">
    <property type="term" value="F:ATP binding"/>
    <property type="evidence" value="ECO:0007669"/>
    <property type="project" value="UniProtKB-KW"/>
</dbReference>
<dbReference type="EMBL" id="BKZW01000003">
    <property type="protein sequence ID" value="GER91288.1"/>
    <property type="molecule type" value="Genomic_DNA"/>
</dbReference>
<dbReference type="NCBIfam" id="NF002937">
    <property type="entry name" value="PRK03584.1"/>
    <property type="match status" value="1"/>
</dbReference>
<dbReference type="PANTHER" id="PTHR42921">
    <property type="entry name" value="ACETOACETYL-COA SYNTHETASE"/>
    <property type="match status" value="1"/>
</dbReference>
<feature type="domain" description="AMP-dependent synthetase/ligase" evidence="5">
    <location>
        <begin position="102"/>
        <end position="475"/>
    </location>
</feature>
<dbReference type="InterPro" id="IPR045851">
    <property type="entry name" value="AMP-bd_C_sf"/>
</dbReference>
<evidence type="ECO:0000313" key="9">
    <source>
        <dbReference type="Proteomes" id="UP000326912"/>
    </source>
</evidence>
<keyword evidence="2" id="KW-0436">Ligase</keyword>